<organism evidence="3">
    <name type="scientific">hydrothermal vent metagenome</name>
    <dbReference type="NCBI Taxonomy" id="652676"/>
    <lineage>
        <taxon>unclassified sequences</taxon>
        <taxon>metagenomes</taxon>
        <taxon>ecological metagenomes</taxon>
    </lineage>
</organism>
<gene>
    <name evidence="3" type="ORF">MNBD_PLANCTO02-907</name>
</gene>
<dbReference type="PRINTS" id="PR01576">
    <property type="entry name" value="PDEFORMYLASE"/>
</dbReference>
<name>A0A3B1DZ59_9ZZZZ</name>
<dbReference type="Pfam" id="PF01327">
    <property type="entry name" value="Pep_deformylase"/>
    <property type="match status" value="1"/>
</dbReference>
<feature type="region of interest" description="Disordered" evidence="2">
    <location>
        <begin position="169"/>
        <end position="190"/>
    </location>
</feature>
<dbReference type="SUPFAM" id="SSF56420">
    <property type="entry name" value="Peptide deformylase"/>
    <property type="match status" value="1"/>
</dbReference>
<reference evidence="3" key="1">
    <citation type="submission" date="2018-06" db="EMBL/GenBank/DDBJ databases">
        <authorList>
            <person name="Zhirakovskaya E."/>
        </authorList>
    </citation>
    <scope>NUCLEOTIDE SEQUENCE</scope>
</reference>
<evidence type="ECO:0000256" key="1">
    <source>
        <dbReference type="ARBA" id="ARBA00010759"/>
    </source>
</evidence>
<dbReference type="InterPro" id="IPR023635">
    <property type="entry name" value="Peptide_deformylase"/>
</dbReference>
<dbReference type="Gene3D" id="3.90.45.10">
    <property type="entry name" value="Peptide deformylase"/>
    <property type="match status" value="1"/>
</dbReference>
<dbReference type="PANTHER" id="PTHR10458:SF22">
    <property type="entry name" value="PEPTIDE DEFORMYLASE"/>
    <property type="match status" value="1"/>
</dbReference>
<dbReference type="HAMAP" id="MF_00163">
    <property type="entry name" value="Pep_deformylase"/>
    <property type="match status" value="1"/>
</dbReference>
<comment type="similarity">
    <text evidence="1">Belongs to the polypeptide deformylase family.</text>
</comment>
<dbReference type="EMBL" id="UOGL01000497">
    <property type="protein sequence ID" value="VAX40950.1"/>
    <property type="molecule type" value="Genomic_DNA"/>
</dbReference>
<dbReference type="NCBIfam" id="TIGR00079">
    <property type="entry name" value="pept_deformyl"/>
    <property type="match status" value="1"/>
</dbReference>
<protein>
    <submittedName>
        <fullName evidence="3">Peptide deformylase</fullName>
        <ecNumber evidence="3">3.5.1.88</ecNumber>
    </submittedName>
</protein>
<evidence type="ECO:0000313" key="3">
    <source>
        <dbReference type="EMBL" id="VAX40950.1"/>
    </source>
</evidence>
<dbReference type="AlphaFoldDB" id="A0A3B1DZ59"/>
<dbReference type="PIRSF" id="PIRSF004749">
    <property type="entry name" value="Pep_def"/>
    <property type="match status" value="1"/>
</dbReference>
<accession>A0A3B1DZ59</accession>
<proteinExistence type="inferred from homology"/>
<dbReference type="InterPro" id="IPR036821">
    <property type="entry name" value="Peptide_deformylase_sf"/>
</dbReference>
<keyword evidence="3" id="KW-0378">Hydrolase</keyword>
<dbReference type="EC" id="3.5.1.88" evidence="3"/>
<dbReference type="CDD" id="cd00487">
    <property type="entry name" value="Pep_deformylase"/>
    <property type="match status" value="1"/>
</dbReference>
<evidence type="ECO:0000256" key="2">
    <source>
        <dbReference type="SAM" id="MobiDB-lite"/>
    </source>
</evidence>
<sequence length="190" mass="21946">MQIVHYPHPALSWKSKSIQEINASLRAIVEEMFELMYEHKGVGLAANQVALPYRMFIMNPAGDPDVTEEEAVFINPEILKRNGSVVDEEGCLSLPEVYGNVCRAEEIIVEAFNLKGECFEFKLKDLPARVVQHEFDHIDGVMFIDRMSKEDRFEIEGEVENFMTHFKRQQEKGEFPSDQEIQKQLKNLEP</sequence>
<dbReference type="PANTHER" id="PTHR10458">
    <property type="entry name" value="PEPTIDE DEFORMYLASE"/>
    <property type="match status" value="1"/>
</dbReference>
<dbReference type="NCBIfam" id="NF001159">
    <property type="entry name" value="PRK00150.1-3"/>
    <property type="match status" value="1"/>
</dbReference>
<dbReference type="GO" id="GO:0042586">
    <property type="term" value="F:peptide deformylase activity"/>
    <property type="evidence" value="ECO:0007669"/>
    <property type="project" value="UniProtKB-EC"/>
</dbReference>